<organism evidence="6 7">
    <name type="scientific">Legionella bozemanae</name>
    <name type="common">Fluoribacter bozemanae</name>
    <dbReference type="NCBI Taxonomy" id="447"/>
    <lineage>
        <taxon>Bacteria</taxon>
        <taxon>Pseudomonadati</taxon>
        <taxon>Pseudomonadota</taxon>
        <taxon>Gammaproteobacteria</taxon>
        <taxon>Legionellales</taxon>
        <taxon>Legionellaceae</taxon>
        <taxon>Legionella</taxon>
    </lineage>
</organism>
<dbReference type="PANTHER" id="PTHR39585:SF1">
    <property type="entry name" value="FAD ASSEMBLY FACTOR SDHE"/>
    <property type="match status" value="1"/>
</dbReference>
<evidence type="ECO:0000256" key="5">
    <source>
        <dbReference type="ARBA" id="ARBA00023186"/>
    </source>
</evidence>
<keyword evidence="5" id="KW-0143">Chaperone</keyword>
<comment type="caution">
    <text evidence="6">The sequence shown here is derived from an EMBL/GenBank/DDBJ whole genome shotgun (WGS) entry which is preliminary data.</text>
</comment>
<proteinExistence type="inferred from homology"/>
<keyword evidence="7" id="KW-1185">Reference proteome</keyword>
<reference evidence="6 7" key="1">
    <citation type="submission" date="2015-11" db="EMBL/GenBank/DDBJ databases">
        <title>Genomic analysis of 38 Legionella species identifies large and diverse effector repertoires.</title>
        <authorList>
            <person name="Burstein D."/>
            <person name="Amaro F."/>
            <person name="Zusman T."/>
            <person name="Lifshitz Z."/>
            <person name="Cohen O."/>
            <person name="Gilbert J.A."/>
            <person name="Pupko T."/>
            <person name="Shuman H.A."/>
            <person name="Segal G."/>
        </authorList>
    </citation>
    <scope>NUCLEOTIDE SEQUENCE [LARGE SCALE GENOMIC DNA]</scope>
    <source>
        <strain evidence="6 7">WIGA</strain>
    </source>
</reference>
<dbReference type="AlphaFoldDB" id="A0A0W0S3M8"/>
<keyword evidence="4" id="KW-0963">Cytoplasm</keyword>
<dbReference type="Pfam" id="PF03937">
    <property type="entry name" value="Sdh5"/>
    <property type="match status" value="1"/>
</dbReference>
<evidence type="ECO:0000256" key="3">
    <source>
        <dbReference type="ARBA" id="ARBA00019418"/>
    </source>
</evidence>
<evidence type="ECO:0000256" key="4">
    <source>
        <dbReference type="ARBA" id="ARBA00022490"/>
    </source>
</evidence>
<protein>
    <recommendedName>
        <fullName evidence="3">FAD assembly factor SdhE</fullName>
    </recommendedName>
</protein>
<dbReference type="PATRIC" id="fig|447.4.peg.48"/>
<dbReference type="InterPro" id="IPR036714">
    <property type="entry name" value="SDH_sf"/>
</dbReference>
<comment type="similarity">
    <text evidence="2">Belongs to the SdhE FAD assembly factor family.</text>
</comment>
<comment type="subcellular location">
    <subcellularLocation>
        <location evidence="1">Cytoplasm</location>
    </subcellularLocation>
</comment>
<dbReference type="GO" id="GO:0006105">
    <property type="term" value="P:succinate metabolic process"/>
    <property type="evidence" value="ECO:0007669"/>
    <property type="project" value="TreeGrafter"/>
</dbReference>
<evidence type="ECO:0000313" key="7">
    <source>
        <dbReference type="Proteomes" id="UP000054695"/>
    </source>
</evidence>
<evidence type="ECO:0000313" key="6">
    <source>
        <dbReference type="EMBL" id="KTC77753.1"/>
    </source>
</evidence>
<name>A0A0W0S3M8_LEGBO</name>
<dbReference type="InterPro" id="IPR050531">
    <property type="entry name" value="SdhE_FAD_assembly_factor"/>
</dbReference>
<evidence type="ECO:0000256" key="1">
    <source>
        <dbReference type="ARBA" id="ARBA00004496"/>
    </source>
</evidence>
<dbReference type="GO" id="GO:0005737">
    <property type="term" value="C:cytoplasm"/>
    <property type="evidence" value="ECO:0007669"/>
    <property type="project" value="UniProtKB-SubCell"/>
</dbReference>
<dbReference type="Proteomes" id="UP000054695">
    <property type="component" value="Unassembled WGS sequence"/>
</dbReference>
<accession>A0A0W0S3M8</accession>
<dbReference type="PANTHER" id="PTHR39585">
    <property type="entry name" value="FAD ASSEMBLY FACTOR SDHE"/>
    <property type="match status" value="1"/>
</dbReference>
<gene>
    <name evidence="6" type="primary">cptB</name>
    <name evidence="6" type="ORF">Lboz_0041</name>
</gene>
<dbReference type="EMBL" id="LNXU01000001">
    <property type="protein sequence ID" value="KTC77753.1"/>
    <property type="molecule type" value="Genomic_DNA"/>
</dbReference>
<dbReference type="InterPro" id="IPR005631">
    <property type="entry name" value="SDH"/>
</dbReference>
<dbReference type="STRING" id="447.Lboz_0041"/>
<evidence type="ECO:0000256" key="2">
    <source>
        <dbReference type="ARBA" id="ARBA00008571"/>
    </source>
</evidence>
<dbReference type="Gene3D" id="1.10.150.250">
    <property type="entry name" value="Flavinator of succinate dehydrogenase"/>
    <property type="match status" value="1"/>
</dbReference>
<dbReference type="SUPFAM" id="SSF109910">
    <property type="entry name" value="YgfY-like"/>
    <property type="match status" value="1"/>
</dbReference>
<sequence length="103" mass="12023">MISVYKDSSVLCARNLIIRDLPMLDPKEKTRLAWHCRRGMLELDLILQHFLEHQLVHLSVKELEAFNSLLSCTDPELFAWLMGHEDPQDKELKKIVAIIRNSN</sequence>